<dbReference type="Proteomes" id="UP000319619">
    <property type="component" value="Unassembled WGS sequence"/>
</dbReference>
<feature type="region of interest" description="Disordered" evidence="1">
    <location>
        <begin position="452"/>
        <end position="509"/>
    </location>
</feature>
<evidence type="ECO:0000313" key="4">
    <source>
        <dbReference type="Proteomes" id="UP000319619"/>
    </source>
</evidence>
<feature type="compositionally biased region" description="Basic and acidic residues" evidence="1">
    <location>
        <begin position="452"/>
        <end position="471"/>
    </location>
</feature>
<dbReference type="Gene3D" id="1.10.260.40">
    <property type="entry name" value="lambda repressor-like DNA-binding domains"/>
    <property type="match status" value="1"/>
</dbReference>
<dbReference type="SUPFAM" id="SSF47413">
    <property type="entry name" value="lambda repressor-like DNA-binding domains"/>
    <property type="match status" value="1"/>
</dbReference>
<reference evidence="3 4" key="1">
    <citation type="submission" date="2017-06" db="EMBL/GenBank/DDBJ databases">
        <title>Novel microbial phyla capable of carbon fixation and sulfur reduction in deep-sea sediments.</title>
        <authorList>
            <person name="Huang J."/>
            <person name="Baker B."/>
            <person name="Wang Y."/>
        </authorList>
    </citation>
    <scope>NUCLEOTIDE SEQUENCE [LARGE SCALE GENOMIC DNA]</scope>
    <source>
        <strain evidence="3">B3_LCP</strain>
    </source>
</reference>
<dbReference type="CDD" id="cd00093">
    <property type="entry name" value="HTH_XRE"/>
    <property type="match status" value="1"/>
</dbReference>
<comment type="caution">
    <text evidence="3">The sequence shown here is derived from an EMBL/GenBank/DDBJ whole genome shotgun (WGS) entry which is preliminary data.</text>
</comment>
<dbReference type="PANTHER" id="PTHR40455">
    <property type="entry name" value="ANTITOXIN HIGA"/>
    <property type="match status" value="1"/>
</dbReference>
<evidence type="ECO:0000259" key="2">
    <source>
        <dbReference type="PROSITE" id="PS50943"/>
    </source>
</evidence>
<dbReference type="GO" id="GO:0006355">
    <property type="term" value="P:regulation of DNA-templated transcription"/>
    <property type="evidence" value="ECO:0007669"/>
    <property type="project" value="InterPro"/>
</dbReference>
<evidence type="ECO:0000313" key="3">
    <source>
        <dbReference type="EMBL" id="TKJ42467.1"/>
    </source>
</evidence>
<dbReference type="InterPro" id="IPR001387">
    <property type="entry name" value="Cro/C1-type_HTH"/>
</dbReference>
<dbReference type="PROSITE" id="PS50943">
    <property type="entry name" value="HTH_CROC1"/>
    <property type="match status" value="1"/>
</dbReference>
<organism evidence="3 4">
    <name type="scientific">candidate division LCP-89 bacterium B3_LCP</name>
    <dbReference type="NCBI Taxonomy" id="2012998"/>
    <lineage>
        <taxon>Bacteria</taxon>
        <taxon>Pseudomonadati</taxon>
        <taxon>Bacteria division LCP-89</taxon>
    </lineage>
</organism>
<feature type="domain" description="HTH cro/C1-type" evidence="2">
    <location>
        <begin position="63"/>
        <end position="116"/>
    </location>
</feature>
<evidence type="ECO:0000256" key="1">
    <source>
        <dbReference type="SAM" id="MobiDB-lite"/>
    </source>
</evidence>
<dbReference type="InterPro" id="IPR039060">
    <property type="entry name" value="Antitox_HigA"/>
</dbReference>
<dbReference type="EMBL" id="NJBN01000001">
    <property type="protein sequence ID" value="TKJ42467.1"/>
    <property type="molecule type" value="Genomic_DNA"/>
</dbReference>
<proteinExistence type="predicted"/>
<accession>A0A532V680</accession>
<protein>
    <submittedName>
        <fullName evidence="3">Plasmid stabilization protein</fullName>
    </submittedName>
</protein>
<name>A0A532V680_UNCL8</name>
<dbReference type="PANTHER" id="PTHR40455:SF1">
    <property type="entry name" value="ANTITOXIN HIGA"/>
    <property type="match status" value="1"/>
</dbReference>
<dbReference type="InterPro" id="IPR010982">
    <property type="entry name" value="Lambda_DNA-bd_dom_sf"/>
</dbReference>
<gene>
    <name evidence="3" type="ORF">CEE37_01935</name>
</gene>
<dbReference type="AlphaFoldDB" id="A0A532V680"/>
<dbReference type="GO" id="GO:0001046">
    <property type="term" value="F:core promoter sequence-specific DNA binding"/>
    <property type="evidence" value="ECO:0007669"/>
    <property type="project" value="TreeGrafter"/>
</dbReference>
<sequence length="509" mass="58905">MSLKVIKTQNDYDEALREIEEFIILDPVPGTEEANRLEVLSVLIKAYEDEHFHFDLPDPISAIKFVMEQRGLKRSDLVPFIGSPSKVSEILSGKRQLSLSMMRRLNEGLNIPAEVLMKERQKEIPEETDIQWSKFPLTELSKRNWFPEFSGTLPKLKEYAEDLMRPKIELLLKNCTMIPLQRTSSINLRSDKVIDLYSLVAWQTRVVEKAKGISLEVPYSGKIAKALLKQIASLTVLDEGPLAAREILYKNGIHLVVEPHLKSTYLDGAVMLLNDGTPIIALTLRYNRLDNFWFSLIHELVHLHKHLDEENSYFFDDFEGTENLLEIEVEADKHAGEILIPKSSWSIERSIYYSTRGTFDEIKQLARKLNVHPAVLVGRIHHDSGDFRRYHRLLGKGIPQELFSDSSVNYLIRQPNIINNRKGTKMGRMRKTIRYKLYDGRKDVYHGITKNLERREQEHERDGKKFSRVERVGPAVTVETAKQWEEQSLKSYRKNHGGKNPKYNEDKTG</sequence>